<dbReference type="AlphaFoldDB" id="A0A7J6HG45"/>
<name>A0A7J6HG45_CANSA</name>
<dbReference type="SMART" id="SM00045">
    <property type="entry name" value="DAGKa"/>
    <property type="match status" value="1"/>
</dbReference>
<evidence type="ECO:0000256" key="3">
    <source>
        <dbReference type="ARBA" id="ARBA00022771"/>
    </source>
</evidence>
<dbReference type="GO" id="GO:0007200">
    <property type="term" value="P:phospholipase C-activating G protein-coupled receptor signaling pathway"/>
    <property type="evidence" value="ECO:0007669"/>
    <property type="project" value="InterPro"/>
</dbReference>
<accession>A0A7J6HG45</accession>
<protein>
    <recommendedName>
        <fullName evidence="6">Diacylglycerol kinase accessory domain-containing protein</fullName>
    </recommendedName>
</protein>
<dbReference type="PANTHER" id="PTHR11255:SF54">
    <property type="entry name" value="DIACYLGLYCEROL KINASE THETA"/>
    <property type="match status" value="1"/>
</dbReference>
<evidence type="ECO:0000256" key="2">
    <source>
        <dbReference type="ARBA" id="ARBA00022741"/>
    </source>
</evidence>
<keyword evidence="4" id="KW-0418">Kinase</keyword>
<keyword evidence="3" id="KW-0862">Zinc</keyword>
<keyword evidence="3" id="KW-0863">Zinc-finger</keyword>
<evidence type="ECO:0000256" key="1">
    <source>
        <dbReference type="ARBA" id="ARBA00022679"/>
    </source>
</evidence>
<sequence length="176" mass="19748">MENKETAHNLDGDYHVQAEFGNPILHDQYAVDFTNQTMSKNIADPILPNHWKLIVPWTHTLFIAAFLLYSFDAEGVLVANIGSYMGGVDLWQNEDENYDNFDPQSIHVKILEVVSISGTWHLGKLQLDFCYPDSDALDMFLNWYLGMITGGTFSGSKACTRSVNQDTAICCISCSN</sequence>
<evidence type="ECO:0000259" key="6">
    <source>
        <dbReference type="SMART" id="SM00045"/>
    </source>
</evidence>
<evidence type="ECO:0000256" key="4">
    <source>
        <dbReference type="ARBA" id="ARBA00022777"/>
    </source>
</evidence>
<organism evidence="7 8">
    <name type="scientific">Cannabis sativa</name>
    <name type="common">Hemp</name>
    <name type="synonym">Marijuana</name>
    <dbReference type="NCBI Taxonomy" id="3483"/>
    <lineage>
        <taxon>Eukaryota</taxon>
        <taxon>Viridiplantae</taxon>
        <taxon>Streptophyta</taxon>
        <taxon>Embryophyta</taxon>
        <taxon>Tracheophyta</taxon>
        <taxon>Spermatophyta</taxon>
        <taxon>Magnoliopsida</taxon>
        <taxon>eudicotyledons</taxon>
        <taxon>Gunneridae</taxon>
        <taxon>Pentapetalae</taxon>
        <taxon>rosids</taxon>
        <taxon>fabids</taxon>
        <taxon>Rosales</taxon>
        <taxon>Cannabaceae</taxon>
        <taxon>Cannabis</taxon>
    </lineage>
</organism>
<dbReference type="EMBL" id="JAATIP010000011">
    <property type="protein sequence ID" value="KAF4394287.1"/>
    <property type="molecule type" value="Genomic_DNA"/>
</dbReference>
<evidence type="ECO:0000313" key="8">
    <source>
        <dbReference type="Proteomes" id="UP000525078"/>
    </source>
</evidence>
<dbReference type="PANTHER" id="PTHR11255">
    <property type="entry name" value="DIACYLGLYCEROL KINASE"/>
    <property type="match status" value="1"/>
</dbReference>
<dbReference type="GO" id="GO:0008270">
    <property type="term" value="F:zinc ion binding"/>
    <property type="evidence" value="ECO:0007669"/>
    <property type="project" value="UniProtKB-KW"/>
</dbReference>
<dbReference type="InterPro" id="IPR037607">
    <property type="entry name" value="DGK"/>
</dbReference>
<proteinExistence type="predicted"/>
<dbReference type="Proteomes" id="UP000525078">
    <property type="component" value="Unassembled WGS sequence"/>
</dbReference>
<evidence type="ECO:0000313" key="7">
    <source>
        <dbReference type="EMBL" id="KAF4394287.1"/>
    </source>
</evidence>
<comment type="caution">
    <text evidence="7">The sequence shown here is derived from an EMBL/GenBank/DDBJ whole genome shotgun (WGS) entry which is preliminary data.</text>
</comment>
<dbReference type="GO" id="GO:0004143">
    <property type="term" value="F:ATP-dependent diacylglycerol kinase activity"/>
    <property type="evidence" value="ECO:0007669"/>
    <property type="project" value="InterPro"/>
</dbReference>
<dbReference type="GO" id="GO:0005524">
    <property type="term" value="F:ATP binding"/>
    <property type="evidence" value="ECO:0007669"/>
    <property type="project" value="UniProtKB-KW"/>
</dbReference>
<keyword evidence="2" id="KW-0547">Nucleotide-binding</keyword>
<dbReference type="Pfam" id="PF00609">
    <property type="entry name" value="DAGK_acc"/>
    <property type="match status" value="1"/>
</dbReference>
<dbReference type="GO" id="GO:0016020">
    <property type="term" value="C:membrane"/>
    <property type="evidence" value="ECO:0007669"/>
    <property type="project" value="UniProtKB-SubCell"/>
</dbReference>
<keyword evidence="3" id="KW-0479">Metal-binding</keyword>
<dbReference type="InterPro" id="IPR000756">
    <property type="entry name" value="Diacylglycerol_kin_accessory"/>
</dbReference>
<keyword evidence="1" id="KW-0808">Transferase</keyword>
<evidence type="ECO:0000256" key="5">
    <source>
        <dbReference type="ARBA" id="ARBA00022840"/>
    </source>
</evidence>
<feature type="domain" description="Diacylglycerol kinase accessory" evidence="6">
    <location>
        <begin position="19"/>
        <end position="136"/>
    </location>
</feature>
<gene>
    <name evidence="7" type="ORF">F8388_005921</name>
</gene>
<keyword evidence="5" id="KW-0067">ATP-binding</keyword>
<reference evidence="7 8" key="1">
    <citation type="journal article" date="2020" name="bioRxiv">
        <title>Sequence and annotation of 42 cannabis genomes reveals extensive copy number variation in cannabinoid synthesis and pathogen resistance genes.</title>
        <authorList>
            <person name="Mckernan K.J."/>
            <person name="Helbert Y."/>
            <person name="Kane L.T."/>
            <person name="Ebling H."/>
            <person name="Zhang L."/>
            <person name="Liu B."/>
            <person name="Eaton Z."/>
            <person name="Mclaughlin S."/>
            <person name="Kingan S."/>
            <person name="Baybayan P."/>
            <person name="Concepcion G."/>
            <person name="Jordan M."/>
            <person name="Riva A."/>
            <person name="Barbazuk W."/>
            <person name="Harkins T."/>
        </authorList>
    </citation>
    <scope>NUCLEOTIDE SEQUENCE [LARGE SCALE GENOMIC DNA]</scope>
    <source>
        <strain evidence="8">cv. Jamaican Lion 4</strain>
        <tissue evidence="7">Leaf</tissue>
    </source>
</reference>